<dbReference type="AlphaFoldDB" id="A0A7W9G1W1"/>
<dbReference type="EMBL" id="JACHMB010000001">
    <property type="protein sequence ID" value="MBB5775727.1"/>
    <property type="molecule type" value="Genomic_DNA"/>
</dbReference>
<feature type="transmembrane region" description="Helical" evidence="1">
    <location>
        <begin position="20"/>
        <end position="39"/>
    </location>
</feature>
<keyword evidence="1" id="KW-0472">Membrane</keyword>
<dbReference type="Proteomes" id="UP000579153">
    <property type="component" value="Unassembled WGS sequence"/>
</dbReference>
<keyword evidence="1" id="KW-1133">Transmembrane helix</keyword>
<feature type="transmembrane region" description="Helical" evidence="1">
    <location>
        <begin position="45"/>
        <end position="65"/>
    </location>
</feature>
<proteinExistence type="predicted"/>
<gene>
    <name evidence="2" type="ORF">HD596_002483</name>
</gene>
<accession>A0A7W9G1W1</accession>
<comment type="caution">
    <text evidence="2">The sequence shown here is derived from an EMBL/GenBank/DDBJ whole genome shotgun (WGS) entry which is preliminary data.</text>
</comment>
<reference evidence="2 3" key="1">
    <citation type="submission" date="2020-08" db="EMBL/GenBank/DDBJ databases">
        <title>Sequencing the genomes of 1000 actinobacteria strains.</title>
        <authorList>
            <person name="Klenk H.-P."/>
        </authorList>
    </citation>
    <scope>NUCLEOTIDE SEQUENCE [LARGE SCALE GENOMIC DNA]</scope>
    <source>
        <strain evidence="2 3">DSM 45507</strain>
    </source>
</reference>
<evidence type="ECO:0000313" key="3">
    <source>
        <dbReference type="Proteomes" id="UP000579153"/>
    </source>
</evidence>
<keyword evidence="1" id="KW-0812">Transmembrane</keyword>
<dbReference type="RefSeq" id="WP_185069373.1">
    <property type="nucleotide sequence ID" value="NZ_JACHMB010000001.1"/>
</dbReference>
<name>A0A7W9G1W1_9ACTN</name>
<evidence type="ECO:0000313" key="2">
    <source>
        <dbReference type="EMBL" id="MBB5775727.1"/>
    </source>
</evidence>
<protein>
    <submittedName>
        <fullName evidence="2">Uncharacterized protein</fullName>
    </submittedName>
</protein>
<sequence length="136" mass="14687">MEPVDQKRSWFDALTVPQRVIVVAVSAVGLVGGMALLLMNPPHDLAAFFLILAYVISAVAVVHSIPWGRARLGGGAQLWLGFALAFKSLSGELTTPAFRIAGLILGVGLVTHLLVLAVIRDRRLRQGRQRTMAQVH</sequence>
<feature type="transmembrane region" description="Helical" evidence="1">
    <location>
        <begin position="96"/>
        <end position="119"/>
    </location>
</feature>
<evidence type="ECO:0000256" key="1">
    <source>
        <dbReference type="SAM" id="Phobius"/>
    </source>
</evidence>
<keyword evidence="3" id="KW-1185">Reference proteome</keyword>
<organism evidence="2 3">
    <name type="scientific">Nonomuraea jabiensis</name>
    <dbReference type="NCBI Taxonomy" id="882448"/>
    <lineage>
        <taxon>Bacteria</taxon>
        <taxon>Bacillati</taxon>
        <taxon>Actinomycetota</taxon>
        <taxon>Actinomycetes</taxon>
        <taxon>Streptosporangiales</taxon>
        <taxon>Streptosporangiaceae</taxon>
        <taxon>Nonomuraea</taxon>
    </lineage>
</organism>